<dbReference type="Pfam" id="PF00903">
    <property type="entry name" value="Glyoxalase"/>
    <property type="match status" value="1"/>
</dbReference>
<dbReference type="RefSeq" id="WP_186280168.1">
    <property type="nucleotide sequence ID" value="NZ_JACMSF010000001.1"/>
</dbReference>
<dbReference type="SUPFAM" id="SSF54593">
    <property type="entry name" value="Glyoxalase/Bleomycin resistance protein/Dihydroxybiphenyl dioxygenase"/>
    <property type="match status" value="1"/>
</dbReference>
<dbReference type="EMBL" id="JACMSF010000001">
    <property type="protein sequence ID" value="MBC2900324.1"/>
    <property type="molecule type" value="Genomic_DNA"/>
</dbReference>
<feature type="domain" description="VOC" evidence="1">
    <location>
        <begin position="5"/>
        <end position="129"/>
    </location>
</feature>
<sequence length="130" mass="14163">MFGQSKAFSGFSVDDLDEARRFYGETLGLQVEESGQGDMRMLTIKLGSGAQVFVYPKDTHTPASFTILNFPVDDIEAAVGDLERRGVTLERYAEFDHDEKGIVRVGDGGPAAIAWFTDPAGNVLSVLQET</sequence>
<dbReference type="InterPro" id="IPR004360">
    <property type="entry name" value="Glyas_Fos-R_dOase_dom"/>
</dbReference>
<dbReference type="AlphaFoldDB" id="A0A7X1M6Q1"/>
<dbReference type="Gene3D" id="3.10.180.10">
    <property type="entry name" value="2,3-Dihydroxybiphenyl 1,2-Dioxygenase, domain 1"/>
    <property type="match status" value="1"/>
</dbReference>
<gene>
    <name evidence="2" type="ORF">H4N64_01660</name>
</gene>
<dbReference type="PROSITE" id="PS51819">
    <property type="entry name" value="VOC"/>
    <property type="match status" value="1"/>
</dbReference>
<keyword evidence="3" id="KW-1185">Reference proteome</keyword>
<accession>A0A7X1M6Q1</accession>
<dbReference type="Proteomes" id="UP000584670">
    <property type="component" value="Unassembled WGS sequence"/>
</dbReference>
<dbReference type="InterPro" id="IPR037523">
    <property type="entry name" value="VOC_core"/>
</dbReference>
<evidence type="ECO:0000259" key="1">
    <source>
        <dbReference type="PROSITE" id="PS51819"/>
    </source>
</evidence>
<evidence type="ECO:0000313" key="3">
    <source>
        <dbReference type="Proteomes" id="UP000584670"/>
    </source>
</evidence>
<organism evidence="2 3">
    <name type="scientific">Streptomyces cupreus</name>
    <dbReference type="NCBI Taxonomy" id="2759956"/>
    <lineage>
        <taxon>Bacteria</taxon>
        <taxon>Bacillati</taxon>
        <taxon>Actinomycetota</taxon>
        <taxon>Actinomycetes</taxon>
        <taxon>Kitasatosporales</taxon>
        <taxon>Streptomycetaceae</taxon>
        <taxon>Streptomyces</taxon>
    </lineage>
</organism>
<protein>
    <submittedName>
        <fullName evidence="2">VOC family protein</fullName>
    </submittedName>
</protein>
<name>A0A7X1M6Q1_9ACTN</name>
<dbReference type="InterPro" id="IPR029068">
    <property type="entry name" value="Glyas_Bleomycin-R_OHBP_Dase"/>
</dbReference>
<reference evidence="2 3" key="1">
    <citation type="submission" date="2020-08" db="EMBL/GenBank/DDBJ databases">
        <title>Streptomyces sp. PSKA01 genome sequencing and assembly.</title>
        <authorList>
            <person name="Mandal S."/>
            <person name="Maiti P.K."/>
            <person name="Das P."/>
        </authorList>
    </citation>
    <scope>NUCLEOTIDE SEQUENCE [LARGE SCALE GENOMIC DNA]</scope>
    <source>
        <strain evidence="2 3">PSKA01</strain>
    </source>
</reference>
<proteinExistence type="predicted"/>
<comment type="caution">
    <text evidence="2">The sequence shown here is derived from an EMBL/GenBank/DDBJ whole genome shotgun (WGS) entry which is preliminary data.</text>
</comment>
<evidence type="ECO:0000313" key="2">
    <source>
        <dbReference type="EMBL" id="MBC2900324.1"/>
    </source>
</evidence>